<dbReference type="CDD" id="cd03445">
    <property type="entry name" value="Thioesterase_II_repeat2"/>
    <property type="match status" value="1"/>
</dbReference>
<dbReference type="InterPro" id="IPR049449">
    <property type="entry name" value="TesB_ACOT8-like_N"/>
</dbReference>
<dbReference type="GeneID" id="36518269"/>
<dbReference type="InterPro" id="IPR036390">
    <property type="entry name" value="WH_DNA-bd_sf"/>
</dbReference>
<dbReference type="Gene3D" id="2.40.160.210">
    <property type="entry name" value="Acyl-CoA thioesterase, double hotdog domain"/>
    <property type="match status" value="1"/>
</dbReference>
<evidence type="ECO:0000259" key="6">
    <source>
        <dbReference type="PROSITE" id="PS50102"/>
    </source>
</evidence>
<comment type="caution">
    <text evidence="8">The sequence shown here is derived from an EMBL/GenBank/DDBJ whole genome shotgun (WGS) entry which is preliminary data.</text>
</comment>
<dbReference type="PROSITE" id="PS50961">
    <property type="entry name" value="HTH_LA"/>
    <property type="match status" value="1"/>
</dbReference>
<dbReference type="InterPro" id="IPR012677">
    <property type="entry name" value="Nucleotide-bd_a/b_plait_sf"/>
</dbReference>
<keyword evidence="3 4" id="KW-0694">RNA-binding</keyword>
<dbReference type="Gene3D" id="3.30.70.330">
    <property type="match status" value="1"/>
</dbReference>
<dbReference type="CDD" id="cd12291">
    <property type="entry name" value="RRM1_La"/>
    <property type="match status" value="1"/>
</dbReference>
<organism evidence="8 9">
    <name type="scientific">Wickerhamiella sorbophila</name>
    <dbReference type="NCBI Taxonomy" id="45607"/>
    <lineage>
        <taxon>Eukaryota</taxon>
        <taxon>Fungi</taxon>
        <taxon>Dikarya</taxon>
        <taxon>Ascomycota</taxon>
        <taxon>Saccharomycotina</taxon>
        <taxon>Dipodascomycetes</taxon>
        <taxon>Dipodascales</taxon>
        <taxon>Trichomonascaceae</taxon>
        <taxon>Wickerhamiella</taxon>
    </lineage>
</organism>
<dbReference type="Gene3D" id="1.10.10.10">
    <property type="entry name" value="Winged helix-like DNA-binding domain superfamily/Winged helix DNA-binding domain"/>
    <property type="match status" value="1"/>
</dbReference>
<dbReference type="RefSeq" id="XP_024666846.1">
    <property type="nucleotide sequence ID" value="XM_024811078.1"/>
</dbReference>
<dbReference type="GO" id="GO:0006396">
    <property type="term" value="P:RNA processing"/>
    <property type="evidence" value="ECO:0007669"/>
    <property type="project" value="InterPro"/>
</dbReference>
<sequence length="621" mass="71071">MIDYHLASAINKTFAEIMELRPLELPRTPKNVSVYQSTVQPFQPMKGFSGVFGGHVLAQVVVAGSMTTDIKQVCHSLHGYFLERGNPLIPFIFTVEKLRDGGRFANREIRVYQCDEDKLADFSYDKKDMIFFSLLSFKSAEKDSLCYNAPYPEKYARPDHEIITMEPANDFDAPVILDFAREFGIESQWHTIDCRKMDTTESNKEIPILSDRRIIHYFRSPFRLPNQINIHVALLLYISDRNSLFTLINIQDDPYLHIEKIASIDHQFVLHRLDAMVDDDYIMMETWSDAAGDGRGLYNGRMFDSKKRLIASFAQDGVVRGISIILGLLQALISPCPRGTHCFVIMSEKSGRVRKVVSDASKLPESSDPKEILKQVEFYFSDENLPKDKFLFQTAEKNDGWVPIDTIHKFSRMRRFQPLEAVVAALKQSEKLLEVSEDDKNVRRRIPLQEPKPEIKKDAFNRTIYAKGFGDETETTQFDLETFFEQFGPTKQVRLRRTDDGSFKSSVFVEFANAEDVKKFLELDPKPQYNGQELLTMSKVAYVEMKAAEHGFTANANGKRRKFNAFKNKNARGPHGTKRRNDRNEENEAKRGKTESEGSSEPSEKQAAEPVEPTTETPASE</sequence>
<keyword evidence="9" id="KW-1185">Reference proteome</keyword>
<proteinExistence type="inferred from homology"/>
<evidence type="ECO:0000313" key="9">
    <source>
        <dbReference type="Proteomes" id="UP000238350"/>
    </source>
</evidence>
<evidence type="ECO:0000256" key="2">
    <source>
        <dbReference type="ARBA" id="ARBA00022801"/>
    </source>
</evidence>
<dbReference type="Pfam" id="PF00076">
    <property type="entry name" value="RRM_1"/>
    <property type="match status" value="1"/>
</dbReference>
<protein>
    <submittedName>
        <fullName evidence="8">La</fullName>
    </submittedName>
</protein>
<dbReference type="PANTHER" id="PTHR11066:SF34">
    <property type="entry name" value="ACYL-COENZYME A THIOESTERASE 8"/>
    <property type="match status" value="1"/>
</dbReference>
<dbReference type="GO" id="GO:0006637">
    <property type="term" value="P:acyl-CoA metabolic process"/>
    <property type="evidence" value="ECO:0007669"/>
    <property type="project" value="InterPro"/>
</dbReference>
<dbReference type="InterPro" id="IPR035979">
    <property type="entry name" value="RBD_domain_sf"/>
</dbReference>
<dbReference type="InterPro" id="IPR029069">
    <property type="entry name" value="HotDog_dom_sf"/>
</dbReference>
<dbReference type="CDD" id="cd03444">
    <property type="entry name" value="Thioesterase_II_repeat1"/>
    <property type="match status" value="1"/>
</dbReference>
<evidence type="ECO:0000256" key="1">
    <source>
        <dbReference type="ARBA" id="ARBA00006538"/>
    </source>
</evidence>
<evidence type="ECO:0000259" key="7">
    <source>
        <dbReference type="PROSITE" id="PS50961"/>
    </source>
</evidence>
<dbReference type="PROSITE" id="PS50102">
    <property type="entry name" value="RRM"/>
    <property type="match status" value="1"/>
</dbReference>
<comment type="similarity">
    <text evidence="1">Belongs to the C/M/P thioester hydrolase family.</text>
</comment>
<feature type="domain" description="HTH La-type RNA-binding" evidence="7">
    <location>
        <begin position="362"/>
        <end position="454"/>
    </location>
</feature>
<feature type="region of interest" description="Disordered" evidence="5">
    <location>
        <begin position="553"/>
        <end position="621"/>
    </location>
</feature>
<dbReference type="Proteomes" id="UP000238350">
    <property type="component" value="Unassembled WGS sequence"/>
</dbReference>
<name>A0A2T0FPI5_9ASCO</name>
<dbReference type="InterPro" id="IPR003703">
    <property type="entry name" value="Acyl_CoA_thio"/>
</dbReference>
<dbReference type="InterPro" id="IPR000504">
    <property type="entry name" value="RRM_dom"/>
</dbReference>
<feature type="compositionally biased region" description="Basic residues" evidence="5">
    <location>
        <begin position="558"/>
        <end position="581"/>
    </location>
</feature>
<dbReference type="SUPFAM" id="SSF46785">
    <property type="entry name" value="Winged helix' DNA-binding domain"/>
    <property type="match status" value="1"/>
</dbReference>
<dbReference type="PRINTS" id="PR00302">
    <property type="entry name" value="LUPUSLA"/>
</dbReference>
<feature type="compositionally biased region" description="Basic and acidic residues" evidence="5">
    <location>
        <begin position="582"/>
        <end position="607"/>
    </location>
</feature>
<dbReference type="AlphaFoldDB" id="A0A2T0FPI5"/>
<dbReference type="InterPro" id="IPR042171">
    <property type="entry name" value="Acyl-CoA_hotdog"/>
</dbReference>
<dbReference type="STRING" id="45607.A0A2T0FPI5"/>
<evidence type="ECO:0000313" key="8">
    <source>
        <dbReference type="EMBL" id="PRT56901.1"/>
    </source>
</evidence>
<dbReference type="InterPro" id="IPR049450">
    <property type="entry name" value="ACOT8-like_C"/>
</dbReference>
<dbReference type="GO" id="GO:0005634">
    <property type="term" value="C:nucleus"/>
    <property type="evidence" value="ECO:0007669"/>
    <property type="project" value="InterPro"/>
</dbReference>
<accession>A0A2T0FPI5</accession>
<dbReference type="EMBL" id="NDIQ01000022">
    <property type="protein sequence ID" value="PRT56901.1"/>
    <property type="molecule type" value="Genomic_DNA"/>
</dbReference>
<evidence type="ECO:0000256" key="3">
    <source>
        <dbReference type="ARBA" id="ARBA00022884"/>
    </source>
</evidence>
<dbReference type="GO" id="GO:0005782">
    <property type="term" value="C:peroxisomal matrix"/>
    <property type="evidence" value="ECO:0007669"/>
    <property type="project" value="UniProtKB-SubCell"/>
</dbReference>
<feature type="domain" description="RRM" evidence="6">
    <location>
        <begin position="462"/>
        <end position="548"/>
    </location>
</feature>
<keyword evidence="2" id="KW-0378">Hydrolase</keyword>
<evidence type="ECO:0000256" key="4">
    <source>
        <dbReference type="PROSITE-ProRule" id="PRU00332"/>
    </source>
</evidence>
<dbReference type="CDD" id="cd08029">
    <property type="entry name" value="LA_like_fungal"/>
    <property type="match status" value="1"/>
</dbReference>
<dbReference type="Pfam" id="PF13622">
    <property type="entry name" value="4HBT_3"/>
    <property type="match status" value="1"/>
</dbReference>
<evidence type="ECO:0000256" key="5">
    <source>
        <dbReference type="SAM" id="MobiDB-lite"/>
    </source>
</evidence>
<dbReference type="PANTHER" id="PTHR11066">
    <property type="entry name" value="ACYL-COA THIOESTERASE"/>
    <property type="match status" value="1"/>
</dbReference>
<dbReference type="SMART" id="SM00715">
    <property type="entry name" value="LA"/>
    <property type="match status" value="1"/>
</dbReference>
<gene>
    <name evidence="8" type="ORF">B9G98_04521</name>
</gene>
<dbReference type="InterPro" id="IPR036388">
    <property type="entry name" value="WH-like_DNA-bd_sf"/>
</dbReference>
<dbReference type="GO" id="GO:1990904">
    <property type="term" value="C:ribonucleoprotein complex"/>
    <property type="evidence" value="ECO:0007669"/>
    <property type="project" value="InterPro"/>
</dbReference>
<reference evidence="8 9" key="1">
    <citation type="submission" date="2017-04" db="EMBL/GenBank/DDBJ databases">
        <title>Genome sequencing of [Candida] sorbophila.</title>
        <authorList>
            <person name="Ahn J.O."/>
        </authorList>
    </citation>
    <scope>NUCLEOTIDE SEQUENCE [LARGE SCALE GENOMIC DNA]</scope>
    <source>
        <strain evidence="8 9">DS02</strain>
    </source>
</reference>
<dbReference type="SUPFAM" id="SSF54637">
    <property type="entry name" value="Thioesterase/thiol ester dehydrase-isomerase"/>
    <property type="match status" value="2"/>
</dbReference>
<dbReference type="InterPro" id="IPR002344">
    <property type="entry name" value="Lupus_La"/>
</dbReference>
<dbReference type="GO" id="GO:0009062">
    <property type="term" value="P:fatty acid catabolic process"/>
    <property type="evidence" value="ECO:0007669"/>
    <property type="project" value="TreeGrafter"/>
</dbReference>
<dbReference type="SUPFAM" id="SSF54928">
    <property type="entry name" value="RNA-binding domain, RBD"/>
    <property type="match status" value="1"/>
</dbReference>
<dbReference type="Pfam" id="PF05383">
    <property type="entry name" value="La"/>
    <property type="match status" value="1"/>
</dbReference>
<dbReference type="GO" id="GO:0047617">
    <property type="term" value="F:fatty acyl-CoA hydrolase activity"/>
    <property type="evidence" value="ECO:0007669"/>
    <property type="project" value="InterPro"/>
</dbReference>
<dbReference type="OrthoDB" id="439993at2759"/>
<dbReference type="GO" id="GO:0003723">
    <property type="term" value="F:RNA binding"/>
    <property type="evidence" value="ECO:0007669"/>
    <property type="project" value="UniProtKB-UniRule"/>
</dbReference>
<dbReference type="Pfam" id="PF20789">
    <property type="entry name" value="4HBT_3C"/>
    <property type="match status" value="1"/>
</dbReference>
<dbReference type="InterPro" id="IPR006630">
    <property type="entry name" value="La_HTH"/>
</dbReference>
<dbReference type="SMART" id="SM00360">
    <property type="entry name" value="RRM"/>
    <property type="match status" value="1"/>
</dbReference>